<dbReference type="PROSITE" id="PS50002">
    <property type="entry name" value="SH3"/>
    <property type="match status" value="1"/>
</dbReference>
<dbReference type="OrthoDB" id="1716625at2759"/>
<feature type="compositionally biased region" description="Polar residues" evidence="3">
    <location>
        <begin position="311"/>
        <end position="322"/>
    </location>
</feature>
<feature type="compositionally biased region" description="Polar residues" evidence="3">
    <location>
        <begin position="205"/>
        <end position="224"/>
    </location>
</feature>
<dbReference type="Pfam" id="PF14604">
    <property type="entry name" value="SH3_9"/>
    <property type="match status" value="1"/>
</dbReference>
<evidence type="ECO:0000313" key="6">
    <source>
        <dbReference type="Proteomes" id="UP001139887"/>
    </source>
</evidence>
<keyword evidence="1 2" id="KW-0728">SH3 domain</keyword>
<sequence>MRAKAIYACEAENIGEVSFTAQDTLAGIHDSAEDGWLVGTVERTGQRGLFPAVYTELSPETGDDIAFLQKLQQENLLSSTLQLEAFRRDLDSGRISTSVSSANHSYSSSSTFERTQTSYSAVSTASQAPPVPNKPKLATRPVASIAGPSSAASRALPPPMPAKPKPHLAASPPAVPPKPKSVVSSPPTHASSSYSSQTMSPATSFSQSLGSQTTTSVRTDSVNTAEQEAARQREAEAARAWENAHLAKKPTSLDGSREVSRLFSGLDSATKSKPNYATKPAVSIPRNTAATASKPAVAPKPATMSKPAGSVATSKPASQRPQVPTKPVVLRSTAEQIDLDSERDAAAS</sequence>
<evidence type="ECO:0000313" key="5">
    <source>
        <dbReference type="EMBL" id="KAJ2842061.1"/>
    </source>
</evidence>
<feature type="domain" description="SH3" evidence="4">
    <location>
        <begin position="1"/>
        <end position="60"/>
    </location>
</feature>
<dbReference type="InterPro" id="IPR036028">
    <property type="entry name" value="SH3-like_dom_sf"/>
</dbReference>
<dbReference type="InterPro" id="IPR001452">
    <property type="entry name" value="SH3_domain"/>
</dbReference>
<dbReference type="Gene3D" id="2.30.30.40">
    <property type="entry name" value="SH3 Domains"/>
    <property type="match status" value="1"/>
</dbReference>
<dbReference type="AlphaFoldDB" id="A0A9W8LX93"/>
<evidence type="ECO:0000259" key="4">
    <source>
        <dbReference type="PROSITE" id="PS50002"/>
    </source>
</evidence>
<dbReference type="SUPFAM" id="SSF50044">
    <property type="entry name" value="SH3-domain"/>
    <property type="match status" value="1"/>
</dbReference>
<keyword evidence="6" id="KW-1185">Reference proteome</keyword>
<feature type="non-terminal residue" evidence="5">
    <location>
        <position position="348"/>
    </location>
</feature>
<dbReference type="EMBL" id="JANBUW010001931">
    <property type="protein sequence ID" value="KAJ2842061.1"/>
    <property type="molecule type" value="Genomic_DNA"/>
</dbReference>
<comment type="caution">
    <text evidence="5">The sequence shown here is derived from an EMBL/GenBank/DDBJ whole genome shotgun (WGS) entry which is preliminary data.</text>
</comment>
<organism evidence="5 6">
    <name type="scientific">Coemansia brasiliensis</name>
    <dbReference type="NCBI Taxonomy" id="2650707"/>
    <lineage>
        <taxon>Eukaryota</taxon>
        <taxon>Fungi</taxon>
        <taxon>Fungi incertae sedis</taxon>
        <taxon>Zoopagomycota</taxon>
        <taxon>Kickxellomycotina</taxon>
        <taxon>Kickxellomycetes</taxon>
        <taxon>Kickxellales</taxon>
        <taxon>Kickxellaceae</taxon>
        <taxon>Coemansia</taxon>
    </lineage>
</organism>
<name>A0A9W8LX93_9FUNG</name>
<gene>
    <name evidence="5" type="ORF">IWW36_006048</name>
</gene>
<evidence type="ECO:0000256" key="3">
    <source>
        <dbReference type="SAM" id="MobiDB-lite"/>
    </source>
</evidence>
<feature type="region of interest" description="Disordered" evidence="3">
    <location>
        <begin position="145"/>
        <end position="348"/>
    </location>
</feature>
<reference evidence="5" key="1">
    <citation type="submission" date="2022-07" db="EMBL/GenBank/DDBJ databases">
        <title>Phylogenomic reconstructions and comparative analyses of Kickxellomycotina fungi.</title>
        <authorList>
            <person name="Reynolds N.K."/>
            <person name="Stajich J.E."/>
            <person name="Barry K."/>
            <person name="Grigoriev I.V."/>
            <person name="Crous P."/>
            <person name="Smith M.E."/>
        </authorList>
    </citation>
    <scope>NUCLEOTIDE SEQUENCE</scope>
    <source>
        <strain evidence="5">NRRL 1566</strain>
    </source>
</reference>
<accession>A0A9W8LX93</accession>
<feature type="compositionally biased region" description="Low complexity" evidence="3">
    <location>
        <begin position="180"/>
        <end position="204"/>
    </location>
</feature>
<feature type="compositionally biased region" description="Low complexity" evidence="3">
    <location>
        <begin position="146"/>
        <end position="155"/>
    </location>
</feature>
<evidence type="ECO:0000256" key="1">
    <source>
        <dbReference type="ARBA" id="ARBA00022443"/>
    </source>
</evidence>
<protein>
    <recommendedName>
        <fullName evidence="4">SH3 domain-containing protein</fullName>
    </recommendedName>
</protein>
<feature type="compositionally biased region" description="Basic and acidic residues" evidence="3">
    <location>
        <begin position="228"/>
        <end position="239"/>
    </location>
</feature>
<proteinExistence type="predicted"/>
<dbReference type="SMART" id="SM00326">
    <property type="entry name" value="SH3"/>
    <property type="match status" value="1"/>
</dbReference>
<dbReference type="Proteomes" id="UP001139887">
    <property type="component" value="Unassembled WGS sequence"/>
</dbReference>
<evidence type="ECO:0000256" key="2">
    <source>
        <dbReference type="PROSITE-ProRule" id="PRU00192"/>
    </source>
</evidence>